<comment type="caution">
    <text evidence="9">The sequence shown here is derived from an EMBL/GenBank/DDBJ whole genome shotgun (WGS) entry which is preliminary data.</text>
</comment>
<dbReference type="SUPFAM" id="SSF64182">
    <property type="entry name" value="DHH phosphoesterases"/>
    <property type="match status" value="1"/>
</dbReference>
<dbReference type="InterPro" id="IPR041122">
    <property type="entry name" value="RecJ_OB"/>
</dbReference>
<dbReference type="NCBIfam" id="TIGR00644">
    <property type="entry name" value="recJ"/>
    <property type="match status" value="1"/>
</dbReference>
<dbReference type="InterPro" id="IPR038763">
    <property type="entry name" value="DHH_sf"/>
</dbReference>
<dbReference type="GO" id="GO:0006310">
    <property type="term" value="P:DNA recombination"/>
    <property type="evidence" value="ECO:0007669"/>
    <property type="project" value="InterPro"/>
</dbReference>
<name>A0A9X1IH13_9PROT</name>
<keyword evidence="4" id="KW-0378">Hydrolase</keyword>
<evidence type="ECO:0000256" key="3">
    <source>
        <dbReference type="ARBA" id="ARBA00022722"/>
    </source>
</evidence>
<proteinExistence type="inferred from homology"/>
<dbReference type="Pfam" id="PF17768">
    <property type="entry name" value="RecJ_OB"/>
    <property type="match status" value="1"/>
</dbReference>
<evidence type="ECO:0000259" key="6">
    <source>
        <dbReference type="Pfam" id="PF01368"/>
    </source>
</evidence>
<dbReference type="Pfam" id="PF02272">
    <property type="entry name" value="DHHA1"/>
    <property type="match status" value="1"/>
</dbReference>
<evidence type="ECO:0000259" key="7">
    <source>
        <dbReference type="Pfam" id="PF02272"/>
    </source>
</evidence>
<dbReference type="Gene3D" id="3.90.1640.30">
    <property type="match status" value="1"/>
</dbReference>
<dbReference type="AlphaFoldDB" id="A0A9X1IH13"/>
<feature type="domain" description="DDH" evidence="6">
    <location>
        <begin position="99"/>
        <end position="254"/>
    </location>
</feature>
<keyword evidence="5 9" id="KW-0269">Exonuclease</keyword>
<dbReference type="InterPro" id="IPR001667">
    <property type="entry name" value="DDH_dom"/>
</dbReference>
<dbReference type="InterPro" id="IPR004610">
    <property type="entry name" value="RecJ"/>
</dbReference>
<accession>A0A9X1IH13</accession>
<dbReference type="InterPro" id="IPR051673">
    <property type="entry name" value="SSDNA_exonuclease_RecJ"/>
</dbReference>
<evidence type="ECO:0000259" key="8">
    <source>
        <dbReference type="Pfam" id="PF17768"/>
    </source>
</evidence>
<keyword evidence="10" id="KW-1185">Reference proteome</keyword>
<dbReference type="Proteomes" id="UP001139311">
    <property type="component" value="Unassembled WGS sequence"/>
</dbReference>
<comment type="similarity">
    <text evidence="1">Belongs to the RecJ family.</text>
</comment>
<dbReference type="Pfam" id="PF01368">
    <property type="entry name" value="DHH"/>
    <property type="match status" value="1"/>
</dbReference>
<evidence type="ECO:0000256" key="4">
    <source>
        <dbReference type="ARBA" id="ARBA00022801"/>
    </source>
</evidence>
<dbReference type="GO" id="GO:0006281">
    <property type="term" value="P:DNA repair"/>
    <property type="evidence" value="ECO:0007669"/>
    <property type="project" value="InterPro"/>
</dbReference>
<reference evidence="9" key="1">
    <citation type="submission" date="2021-10" db="EMBL/GenBank/DDBJ databases">
        <title>Roseicella aerolatum sp. nov., isolated from aerosols of e-waste dismantling site.</title>
        <authorList>
            <person name="Qin T."/>
        </authorList>
    </citation>
    <scope>NUCLEOTIDE SEQUENCE</scope>
    <source>
        <strain evidence="9">GB24</strain>
    </source>
</reference>
<dbReference type="PANTHER" id="PTHR30255:SF2">
    <property type="entry name" value="SINGLE-STRANDED-DNA-SPECIFIC EXONUCLEASE RECJ"/>
    <property type="match status" value="1"/>
</dbReference>
<dbReference type="RefSeq" id="WP_226608967.1">
    <property type="nucleotide sequence ID" value="NZ_JAJAQI010000020.1"/>
</dbReference>
<evidence type="ECO:0000256" key="2">
    <source>
        <dbReference type="ARBA" id="ARBA00019841"/>
    </source>
</evidence>
<dbReference type="PANTHER" id="PTHR30255">
    <property type="entry name" value="SINGLE-STRANDED-DNA-SPECIFIC EXONUCLEASE RECJ"/>
    <property type="match status" value="1"/>
</dbReference>
<feature type="domain" description="RecJ OB" evidence="8">
    <location>
        <begin position="482"/>
        <end position="591"/>
    </location>
</feature>
<dbReference type="GO" id="GO:0003676">
    <property type="term" value="F:nucleic acid binding"/>
    <property type="evidence" value="ECO:0007669"/>
    <property type="project" value="InterPro"/>
</dbReference>
<evidence type="ECO:0000256" key="1">
    <source>
        <dbReference type="ARBA" id="ARBA00005915"/>
    </source>
</evidence>
<sequence length="602" mass="63063">MDAGPLPSADAVLGVARSVTGRRWVRREGDARLGLAIAQRADLPELVGRLLAARGIGLEAVTDFLLPTLRALLPDPSVLRDMDVAAARLASAVRQGETVAVFGDYDVDGACAGALMVRVLRQLGCTVSHYVPHRLTEGYGPNPAAIRALCERGATLIVCVDCGIAAHEALEAARGEADVVVLDHHKAEGPVPRVAAAVNPNRLDCGSGLRHLCAAAVAFLACIALHRVLRREGYFQRRQEPALLDLLDLVALATVCDVMPLTGVNRALVAQGLKVMARRDHAGVAALLEIGQVRDVPTAHSLGFVLGPRINAAGRIDEPDLGMRLLLCDDPVEARAMAERLDAVNRRRQEVEAEVLGAAFAQAEAQHATGHPVLLVSGQGWHPGVVGIVAGRLKEKFNRPACVAGVAEGIAKGSGRSVPGLDLGGAVIAARQAGLLETGGGHAMAAGFSLRIERLAELHAFLDERLSRAGELPGAADLLVEGTVMVPAATADLAKQVERLAPFGAGNEEPVFALPRARVVRADRVGKDGNTIRAFIEGESGGRLKAICFRAKEGPLAEALLARTGVPLHLCGQLRAERWNDEVSACLHVVDAAIVPPGAGGS</sequence>
<organism evidence="9 10">
    <name type="scientific">Roseicella aerolata</name>
    <dbReference type="NCBI Taxonomy" id="2883479"/>
    <lineage>
        <taxon>Bacteria</taxon>
        <taxon>Pseudomonadati</taxon>
        <taxon>Pseudomonadota</taxon>
        <taxon>Alphaproteobacteria</taxon>
        <taxon>Acetobacterales</taxon>
        <taxon>Roseomonadaceae</taxon>
        <taxon>Roseicella</taxon>
    </lineage>
</organism>
<dbReference type="EMBL" id="JAJAQI010000020">
    <property type="protein sequence ID" value="MCB4822920.1"/>
    <property type="molecule type" value="Genomic_DNA"/>
</dbReference>
<evidence type="ECO:0000256" key="5">
    <source>
        <dbReference type="ARBA" id="ARBA00022839"/>
    </source>
</evidence>
<dbReference type="InterPro" id="IPR003156">
    <property type="entry name" value="DHHA1_dom"/>
</dbReference>
<protein>
    <recommendedName>
        <fullName evidence="2">Single-stranded-DNA-specific exonuclease RecJ</fullName>
    </recommendedName>
</protein>
<feature type="domain" description="DHHA1" evidence="7">
    <location>
        <begin position="374"/>
        <end position="467"/>
    </location>
</feature>
<evidence type="ECO:0000313" key="10">
    <source>
        <dbReference type="Proteomes" id="UP001139311"/>
    </source>
</evidence>
<dbReference type="Gene3D" id="3.10.310.30">
    <property type="match status" value="1"/>
</dbReference>
<keyword evidence="3" id="KW-0540">Nuclease</keyword>
<gene>
    <name evidence="9" type="primary">recJ</name>
    <name evidence="9" type="ORF">LHA35_14370</name>
</gene>
<dbReference type="GO" id="GO:0008409">
    <property type="term" value="F:5'-3' exonuclease activity"/>
    <property type="evidence" value="ECO:0007669"/>
    <property type="project" value="InterPro"/>
</dbReference>
<evidence type="ECO:0000313" key="9">
    <source>
        <dbReference type="EMBL" id="MCB4822920.1"/>
    </source>
</evidence>